<sequence length="402" mass="45065">MAPSIRNPAVVAPVKTVEAIRHHSPQAAIDGDSYWNWPADVVDTDLSENSVPESSETEHCAVDTTDNKPDLEQGKQDDTTFVDDDAYWAEEPCCENKTVDVDYSIDYSSRSILGKGTRTTVRKAICRTTNDRFAIKSVRKIHTKEASILKQEASILSQLRHENIAQCHRVYEDSKSIHLVLDLCKGKEVYEEVALLAKQKKTLSESTAAAIVRQVLQAVAYCHDRGIVNRDIKLENLMFQSKYKKCSQDKIRMVDFGLATRISSGTGQMLTEKAGSPYYVAPEVLNECYNEKCDIWSLGVLTYALLCGEAPFVGASTADTLDKIRAATSTADIFHQAVWHHVSNDAKEFIRACLERDLDTRPSAQQLTEHPWIVHHHHHASKKKQPTSPMSKFLHKAFGGHR</sequence>
<dbReference type="PANTHER" id="PTHR24349">
    <property type="entry name" value="SERINE/THREONINE-PROTEIN KINASE"/>
    <property type="match status" value="1"/>
</dbReference>
<feature type="domain" description="Protein kinase" evidence="7">
    <location>
        <begin position="107"/>
        <end position="373"/>
    </location>
</feature>
<dbReference type="EMBL" id="CAICTM010001428">
    <property type="protein sequence ID" value="CAB9523547.1"/>
    <property type="molecule type" value="Genomic_DNA"/>
</dbReference>
<dbReference type="CDD" id="cd05117">
    <property type="entry name" value="STKc_CAMK"/>
    <property type="match status" value="1"/>
</dbReference>
<dbReference type="InterPro" id="IPR000719">
    <property type="entry name" value="Prot_kinase_dom"/>
</dbReference>
<evidence type="ECO:0000256" key="2">
    <source>
        <dbReference type="ARBA" id="ARBA00022679"/>
    </source>
</evidence>
<dbReference type="InterPro" id="IPR011009">
    <property type="entry name" value="Kinase-like_dom_sf"/>
</dbReference>
<dbReference type="PROSITE" id="PS50011">
    <property type="entry name" value="PROTEIN_KINASE_DOM"/>
    <property type="match status" value="1"/>
</dbReference>
<evidence type="ECO:0000313" key="9">
    <source>
        <dbReference type="Proteomes" id="UP001153069"/>
    </source>
</evidence>
<reference evidence="8" key="1">
    <citation type="submission" date="2020-06" db="EMBL/GenBank/DDBJ databases">
        <authorList>
            <consortium name="Plant Systems Biology data submission"/>
        </authorList>
    </citation>
    <scope>NUCLEOTIDE SEQUENCE</scope>
    <source>
        <strain evidence="8">D6</strain>
    </source>
</reference>
<dbReference type="AlphaFoldDB" id="A0A9N8ELY3"/>
<keyword evidence="4 8" id="KW-0418">Kinase</keyword>
<keyword evidence="9" id="KW-1185">Reference proteome</keyword>
<proteinExistence type="predicted"/>
<organism evidence="8 9">
    <name type="scientific">Seminavis robusta</name>
    <dbReference type="NCBI Taxonomy" id="568900"/>
    <lineage>
        <taxon>Eukaryota</taxon>
        <taxon>Sar</taxon>
        <taxon>Stramenopiles</taxon>
        <taxon>Ochrophyta</taxon>
        <taxon>Bacillariophyta</taxon>
        <taxon>Bacillariophyceae</taxon>
        <taxon>Bacillariophycidae</taxon>
        <taxon>Naviculales</taxon>
        <taxon>Naviculaceae</taxon>
        <taxon>Seminavis</taxon>
    </lineage>
</organism>
<accession>A0A9N8ELY3</accession>
<protein>
    <submittedName>
        <fullName evidence="8">MAP kinase-activated protein kinase 2</fullName>
    </submittedName>
</protein>
<gene>
    <name evidence="8" type="ORF">SEMRO_1430_G271930.1</name>
</gene>
<dbReference type="GO" id="GO:0004674">
    <property type="term" value="F:protein serine/threonine kinase activity"/>
    <property type="evidence" value="ECO:0007669"/>
    <property type="project" value="UniProtKB-KW"/>
</dbReference>
<evidence type="ECO:0000259" key="7">
    <source>
        <dbReference type="PROSITE" id="PS50011"/>
    </source>
</evidence>
<dbReference type="FunFam" id="1.10.510.10:FF:000571">
    <property type="entry name" value="Maternal embryonic leucine zipper kinase"/>
    <property type="match status" value="1"/>
</dbReference>
<name>A0A9N8ELY3_9STRA</name>
<dbReference type="Gene3D" id="3.30.200.20">
    <property type="entry name" value="Phosphorylase Kinase, domain 1"/>
    <property type="match status" value="1"/>
</dbReference>
<feature type="compositionally biased region" description="Basic and acidic residues" evidence="6">
    <location>
        <begin position="56"/>
        <end position="76"/>
    </location>
</feature>
<comment type="caution">
    <text evidence="8">The sequence shown here is derived from an EMBL/GenBank/DDBJ whole genome shotgun (WGS) entry which is preliminary data.</text>
</comment>
<dbReference type="Proteomes" id="UP001153069">
    <property type="component" value="Unassembled WGS sequence"/>
</dbReference>
<evidence type="ECO:0000256" key="6">
    <source>
        <dbReference type="SAM" id="MobiDB-lite"/>
    </source>
</evidence>
<dbReference type="Gene3D" id="1.10.510.10">
    <property type="entry name" value="Transferase(Phosphotransferase) domain 1"/>
    <property type="match status" value="1"/>
</dbReference>
<dbReference type="Pfam" id="PF00069">
    <property type="entry name" value="Pkinase"/>
    <property type="match status" value="1"/>
</dbReference>
<evidence type="ECO:0000313" key="8">
    <source>
        <dbReference type="EMBL" id="CAB9523547.1"/>
    </source>
</evidence>
<evidence type="ECO:0000256" key="4">
    <source>
        <dbReference type="ARBA" id="ARBA00022777"/>
    </source>
</evidence>
<dbReference type="SUPFAM" id="SSF56112">
    <property type="entry name" value="Protein kinase-like (PK-like)"/>
    <property type="match status" value="1"/>
</dbReference>
<keyword evidence="1" id="KW-0723">Serine/threonine-protein kinase</keyword>
<keyword evidence="5" id="KW-0067">ATP-binding</keyword>
<dbReference type="InterPro" id="IPR050205">
    <property type="entry name" value="CDPK_Ser/Thr_kinases"/>
</dbReference>
<dbReference type="OrthoDB" id="40902at2759"/>
<dbReference type="GO" id="GO:0005524">
    <property type="term" value="F:ATP binding"/>
    <property type="evidence" value="ECO:0007669"/>
    <property type="project" value="UniProtKB-KW"/>
</dbReference>
<evidence type="ECO:0000256" key="1">
    <source>
        <dbReference type="ARBA" id="ARBA00022527"/>
    </source>
</evidence>
<keyword evidence="2" id="KW-0808">Transferase</keyword>
<evidence type="ECO:0000256" key="3">
    <source>
        <dbReference type="ARBA" id="ARBA00022741"/>
    </source>
</evidence>
<dbReference type="SMART" id="SM00220">
    <property type="entry name" value="S_TKc"/>
    <property type="match status" value="1"/>
</dbReference>
<evidence type="ECO:0000256" key="5">
    <source>
        <dbReference type="ARBA" id="ARBA00022840"/>
    </source>
</evidence>
<keyword evidence="3" id="KW-0547">Nucleotide-binding</keyword>
<feature type="region of interest" description="Disordered" evidence="6">
    <location>
        <begin position="47"/>
        <end position="76"/>
    </location>
</feature>